<dbReference type="AlphaFoldDB" id="A0A486XS96"/>
<gene>
    <name evidence="1" type="ORF">BAL341_2012</name>
</gene>
<dbReference type="EMBL" id="CAAJGR010000111">
    <property type="protein sequence ID" value="VHO04627.1"/>
    <property type="molecule type" value="Genomic_DNA"/>
</dbReference>
<reference evidence="1" key="1">
    <citation type="submission" date="2019-04" db="EMBL/GenBank/DDBJ databases">
        <authorList>
            <person name="Brambilla D."/>
        </authorList>
    </citation>
    <scope>NUCLEOTIDE SEQUENCE</scope>
    <source>
        <strain evidence="1">BAL1</strain>
    </source>
</reference>
<sequence length="53" mass="5596">MTLFCILIRKELLDASHGKRSVMAGLNYALGTPDQGGDAFGGIVTLSIIITLC</sequence>
<name>A0A486XS96_9GAMM</name>
<evidence type="ECO:0000313" key="1">
    <source>
        <dbReference type="EMBL" id="VHO04627.1"/>
    </source>
</evidence>
<accession>A0A486XS96</accession>
<protein>
    <submittedName>
        <fullName evidence="1">Uncharacterized protein</fullName>
    </submittedName>
</protein>
<proteinExistence type="predicted"/>
<organism evidence="1">
    <name type="scientific">Rheinheimera sp. BAL341</name>
    <dbReference type="NCBI Taxonomy" id="1708203"/>
    <lineage>
        <taxon>Bacteria</taxon>
        <taxon>Pseudomonadati</taxon>
        <taxon>Pseudomonadota</taxon>
        <taxon>Gammaproteobacteria</taxon>
        <taxon>Chromatiales</taxon>
        <taxon>Chromatiaceae</taxon>
        <taxon>Rheinheimera</taxon>
    </lineage>
</organism>